<keyword evidence="2" id="KW-1185">Reference proteome</keyword>
<gene>
    <name evidence="1" type="ORF">PZN02_000266</name>
</gene>
<evidence type="ECO:0000313" key="2">
    <source>
        <dbReference type="Proteomes" id="UP001229355"/>
    </source>
</evidence>
<organism evidence="1 2">
    <name type="scientific">Sinorhizobium garamanticum</name>
    <dbReference type="NCBI Taxonomy" id="680247"/>
    <lineage>
        <taxon>Bacteria</taxon>
        <taxon>Pseudomonadati</taxon>
        <taxon>Pseudomonadota</taxon>
        <taxon>Alphaproteobacteria</taxon>
        <taxon>Hyphomicrobiales</taxon>
        <taxon>Rhizobiaceae</taxon>
        <taxon>Sinorhizobium/Ensifer group</taxon>
        <taxon>Sinorhizobium</taxon>
    </lineage>
</organism>
<sequence>MTVRLRGHHLLCLLTFVGEGYTPSFTRNYHDVAGRLSAGEPIEIVEGPDDICAPMLGLAEAHCRNENIGCRDSRALAAVADLLGFPLGPGSVLILDDRRLQNLRGAFALGSVRAACDECEWSALCTRIARAGFAGAVVRGAPSTCFLKS</sequence>
<name>A0ABY8DCT7_9HYPH</name>
<proteinExistence type="predicted"/>
<protein>
    <submittedName>
        <fullName evidence="1">DUF1284 domain-containing protein</fullName>
    </submittedName>
</protein>
<evidence type="ECO:0000313" key="1">
    <source>
        <dbReference type="EMBL" id="WEX87833.1"/>
    </source>
</evidence>
<dbReference type="RefSeq" id="WP_280659855.1">
    <property type="nucleotide sequence ID" value="NZ_CP120373.1"/>
</dbReference>
<accession>A0ABY8DCT7</accession>
<reference evidence="1 2" key="1">
    <citation type="submission" date="2023-03" db="EMBL/GenBank/DDBJ databases">
        <authorList>
            <person name="Kaur S."/>
            <person name="Espinosa-Saiz D."/>
            <person name="Velazquez E."/>
            <person name="Menendez E."/>
            <person name="diCenzo G.C."/>
        </authorList>
    </citation>
    <scope>NUCLEOTIDE SEQUENCE [LARGE SCALE GENOMIC DNA]</scope>
    <source>
        <strain evidence="1 2">LMG 24692</strain>
    </source>
</reference>
<dbReference type="Proteomes" id="UP001229355">
    <property type="component" value="Chromosome 1"/>
</dbReference>
<dbReference type="InterPro" id="IPR009702">
    <property type="entry name" value="DUF1284"/>
</dbReference>
<dbReference type="EMBL" id="CP120373">
    <property type="protein sequence ID" value="WEX87833.1"/>
    <property type="molecule type" value="Genomic_DNA"/>
</dbReference>
<dbReference type="Pfam" id="PF06935">
    <property type="entry name" value="DUF1284"/>
    <property type="match status" value="1"/>
</dbReference>